<dbReference type="EMBL" id="JBFXLR010000103">
    <property type="protein sequence ID" value="KAL2837098.1"/>
    <property type="molecule type" value="Genomic_DNA"/>
</dbReference>
<comment type="caution">
    <text evidence="1">The sequence shown here is derived from an EMBL/GenBank/DDBJ whole genome shotgun (WGS) entry which is preliminary data.</text>
</comment>
<sequence length="132" mass="14920">MSLVLAVYLEHNGKGKKGVGLPTDATFPHVKLILSNTTVPTNGTLLRGELLPITRIIRTQMYQKQFMHHLITPVFAFSIIGLHCRFIEAFFQGETLVVRSTELLNYEEEDVDNIKLFGQWYMAGHTGVTTEN</sequence>
<dbReference type="RefSeq" id="XP_070892398.1">
    <property type="nucleotide sequence ID" value="XM_071047400.1"/>
</dbReference>
<dbReference type="GeneID" id="98162564"/>
<evidence type="ECO:0000313" key="1">
    <source>
        <dbReference type="EMBL" id="KAL2837098.1"/>
    </source>
</evidence>
<evidence type="ECO:0000313" key="2">
    <source>
        <dbReference type="Proteomes" id="UP001610444"/>
    </source>
</evidence>
<protein>
    <submittedName>
        <fullName evidence="1">Uncharacterized protein</fullName>
    </submittedName>
</protein>
<organism evidence="1 2">
    <name type="scientific">Aspergillus pseudodeflectus</name>
    <dbReference type="NCBI Taxonomy" id="176178"/>
    <lineage>
        <taxon>Eukaryota</taxon>
        <taxon>Fungi</taxon>
        <taxon>Dikarya</taxon>
        <taxon>Ascomycota</taxon>
        <taxon>Pezizomycotina</taxon>
        <taxon>Eurotiomycetes</taxon>
        <taxon>Eurotiomycetidae</taxon>
        <taxon>Eurotiales</taxon>
        <taxon>Aspergillaceae</taxon>
        <taxon>Aspergillus</taxon>
        <taxon>Aspergillus subgen. Nidulantes</taxon>
    </lineage>
</organism>
<name>A0ABR4JAL7_9EURO</name>
<gene>
    <name evidence="1" type="ORF">BJX68DRAFT_273237</name>
</gene>
<keyword evidence="2" id="KW-1185">Reference proteome</keyword>
<dbReference type="Proteomes" id="UP001610444">
    <property type="component" value="Unassembled WGS sequence"/>
</dbReference>
<proteinExistence type="predicted"/>
<accession>A0ABR4JAL7</accession>
<reference evidence="1 2" key="1">
    <citation type="submission" date="2024-07" db="EMBL/GenBank/DDBJ databases">
        <title>Section-level genome sequencing and comparative genomics of Aspergillus sections Usti and Cavernicolus.</title>
        <authorList>
            <consortium name="Lawrence Berkeley National Laboratory"/>
            <person name="Nybo J.L."/>
            <person name="Vesth T.C."/>
            <person name="Theobald S."/>
            <person name="Frisvad J.C."/>
            <person name="Larsen T.O."/>
            <person name="Kjaerboelling I."/>
            <person name="Rothschild-Mancinelli K."/>
            <person name="Lyhne E.K."/>
            <person name="Kogle M.E."/>
            <person name="Barry K."/>
            <person name="Clum A."/>
            <person name="Na H."/>
            <person name="Ledsgaard L."/>
            <person name="Lin J."/>
            <person name="Lipzen A."/>
            <person name="Kuo A."/>
            <person name="Riley R."/>
            <person name="Mondo S."/>
            <person name="LaButti K."/>
            <person name="Haridas S."/>
            <person name="Pangalinan J."/>
            <person name="Salamov A.A."/>
            <person name="Simmons B.A."/>
            <person name="Magnuson J.K."/>
            <person name="Chen J."/>
            <person name="Drula E."/>
            <person name="Henrissat B."/>
            <person name="Wiebenga A."/>
            <person name="Lubbers R.J."/>
            <person name="Gomes A.C."/>
            <person name="Macurrencykelacurrency M.R."/>
            <person name="Stajich J."/>
            <person name="Grigoriev I.V."/>
            <person name="Mortensen U.H."/>
            <person name="De vries R.P."/>
            <person name="Baker S.E."/>
            <person name="Andersen M.R."/>
        </authorList>
    </citation>
    <scope>NUCLEOTIDE SEQUENCE [LARGE SCALE GENOMIC DNA]</scope>
    <source>
        <strain evidence="1 2">CBS 756.74</strain>
    </source>
</reference>